<gene>
    <name evidence="1" type="ORF">MRATA1EN3_LOCUS24290</name>
</gene>
<protein>
    <submittedName>
        <fullName evidence="1">Uncharacterized protein</fullName>
    </submittedName>
</protein>
<evidence type="ECO:0000313" key="1">
    <source>
        <dbReference type="EMBL" id="CAI9713077.1"/>
    </source>
</evidence>
<dbReference type="Proteomes" id="UP001162501">
    <property type="component" value="Chromosome 8"/>
</dbReference>
<reference evidence="1" key="1">
    <citation type="submission" date="2023-05" db="EMBL/GenBank/DDBJ databases">
        <authorList>
            <consortium name="ELIXIR-Norway"/>
        </authorList>
    </citation>
    <scope>NUCLEOTIDE SEQUENCE</scope>
</reference>
<accession>A0ACB0FK05</accession>
<organism evidence="1 2">
    <name type="scientific">Rangifer tarandus platyrhynchus</name>
    <name type="common">Svalbard reindeer</name>
    <dbReference type="NCBI Taxonomy" id="3082113"/>
    <lineage>
        <taxon>Eukaryota</taxon>
        <taxon>Metazoa</taxon>
        <taxon>Chordata</taxon>
        <taxon>Craniata</taxon>
        <taxon>Vertebrata</taxon>
        <taxon>Euteleostomi</taxon>
        <taxon>Mammalia</taxon>
        <taxon>Eutheria</taxon>
        <taxon>Laurasiatheria</taxon>
        <taxon>Artiodactyla</taxon>
        <taxon>Ruminantia</taxon>
        <taxon>Pecora</taxon>
        <taxon>Cervidae</taxon>
        <taxon>Odocoileinae</taxon>
        <taxon>Rangifer</taxon>
    </lineage>
</organism>
<sequence>MEEVTLKIREEVTPKIMEEVTLKIMEEVTLKIREEVTPKIMEEVTLKIMEEVTPKIREGMALKVREEVTPEVRESHTSTTGPEALFPTPRWVHWVLFPPRTRRPMKNVTVVSMVRICRQLRRAVAAHKR</sequence>
<dbReference type="EMBL" id="OX596092">
    <property type="protein sequence ID" value="CAI9713077.1"/>
    <property type="molecule type" value="Genomic_DNA"/>
</dbReference>
<name>A0ACB0FK05_RANTA</name>
<evidence type="ECO:0000313" key="2">
    <source>
        <dbReference type="Proteomes" id="UP001162501"/>
    </source>
</evidence>
<proteinExistence type="predicted"/>